<protein>
    <submittedName>
        <fullName evidence="1">Uncharacterized protein</fullName>
    </submittedName>
</protein>
<evidence type="ECO:0000313" key="2">
    <source>
        <dbReference type="Proteomes" id="UP000030745"/>
    </source>
</evidence>
<dbReference type="GeneID" id="24134488"/>
<sequence length="128" mass="14124">MTPSGHESTWKKLAARMRLDIRLVMRMLPVNSRLHYYIEHQEPAAILCIHGCGAVETEVHAFFACPYLEVARQGLARPFSGLASRISTSFPFTHGVQRDAVPIVGHGGSVTLIWMPPSVTTCSKTSSF</sequence>
<dbReference type="AlphaFoldDB" id="A0A067BVK3"/>
<dbReference type="KEGG" id="spar:SPRG_12538"/>
<accession>A0A067BVK3</accession>
<dbReference type="Proteomes" id="UP000030745">
    <property type="component" value="Unassembled WGS sequence"/>
</dbReference>
<gene>
    <name evidence="1" type="ORF">SPRG_12538</name>
</gene>
<organism evidence="1 2">
    <name type="scientific">Saprolegnia parasitica (strain CBS 223.65)</name>
    <dbReference type="NCBI Taxonomy" id="695850"/>
    <lineage>
        <taxon>Eukaryota</taxon>
        <taxon>Sar</taxon>
        <taxon>Stramenopiles</taxon>
        <taxon>Oomycota</taxon>
        <taxon>Saprolegniomycetes</taxon>
        <taxon>Saprolegniales</taxon>
        <taxon>Saprolegniaceae</taxon>
        <taxon>Saprolegnia</taxon>
    </lineage>
</organism>
<proteinExistence type="predicted"/>
<dbReference type="OrthoDB" id="78757at2759"/>
<name>A0A067BVK3_SAPPC</name>
<dbReference type="RefSeq" id="XP_012206676.1">
    <property type="nucleotide sequence ID" value="XM_012351286.1"/>
</dbReference>
<dbReference type="EMBL" id="KK583266">
    <property type="protein sequence ID" value="KDO22559.1"/>
    <property type="molecule type" value="Genomic_DNA"/>
</dbReference>
<reference evidence="1 2" key="1">
    <citation type="journal article" date="2013" name="PLoS Genet.">
        <title>Distinctive expansion of potential virulence genes in the genome of the oomycete fish pathogen Saprolegnia parasitica.</title>
        <authorList>
            <person name="Jiang R.H."/>
            <person name="de Bruijn I."/>
            <person name="Haas B.J."/>
            <person name="Belmonte R."/>
            <person name="Lobach L."/>
            <person name="Christie J."/>
            <person name="van den Ackerveken G."/>
            <person name="Bottin A."/>
            <person name="Bulone V."/>
            <person name="Diaz-Moreno S.M."/>
            <person name="Dumas B."/>
            <person name="Fan L."/>
            <person name="Gaulin E."/>
            <person name="Govers F."/>
            <person name="Grenville-Briggs L.J."/>
            <person name="Horner N.R."/>
            <person name="Levin J.Z."/>
            <person name="Mammella M."/>
            <person name="Meijer H.J."/>
            <person name="Morris P."/>
            <person name="Nusbaum C."/>
            <person name="Oome S."/>
            <person name="Phillips A.J."/>
            <person name="van Rooyen D."/>
            <person name="Rzeszutek E."/>
            <person name="Saraiva M."/>
            <person name="Secombes C.J."/>
            <person name="Seidl M.F."/>
            <person name="Snel B."/>
            <person name="Stassen J.H."/>
            <person name="Sykes S."/>
            <person name="Tripathy S."/>
            <person name="van den Berg H."/>
            <person name="Vega-Arreguin J.C."/>
            <person name="Wawra S."/>
            <person name="Young S.K."/>
            <person name="Zeng Q."/>
            <person name="Dieguez-Uribeondo J."/>
            <person name="Russ C."/>
            <person name="Tyler B.M."/>
            <person name="van West P."/>
        </authorList>
    </citation>
    <scope>NUCLEOTIDE SEQUENCE [LARGE SCALE GENOMIC DNA]</scope>
    <source>
        <strain evidence="1 2">CBS 223.65</strain>
    </source>
</reference>
<evidence type="ECO:0000313" key="1">
    <source>
        <dbReference type="EMBL" id="KDO22559.1"/>
    </source>
</evidence>
<dbReference type="VEuPathDB" id="FungiDB:SPRG_12538"/>
<keyword evidence="2" id="KW-1185">Reference proteome</keyword>